<comment type="caution">
    <text evidence="4">The sequence shown here is derived from an EMBL/GenBank/DDBJ whole genome shotgun (WGS) entry which is preliminary data.</text>
</comment>
<organism evidence="4 5">
    <name type="scientific">Miscanthus lutarioriparius</name>
    <dbReference type="NCBI Taxonomy" id="422564"/>
    <lineage>
        <taxon>Eukaryota</taxon>
        <taxon>Viridiplantae</taxon>
        <taxon>Streptophyta</taxon>
        <taxon>Embryophyta</taxon>
        <taxon>Tracheophyta</taxon>
        <taxon>Spermatophyta</taxon>
        <taxon>Magnoliopsida</taxon>
        <taxon>Liliopsida</taxon>
        <taxon>Poales</taxon>
        <taxon>Poaceae</taxon>
        <taxon>PACMAD clade</taxon>
        <taxon>Panicoideae</taxon>
        <taxon>Andropogonodae</taxon>
        <taxon>Andropogoneae</taxon>
        <taxon>Saccharinae</taxon>
        <taxon>Miscanthus</taxon>
    </lineage>
</organism>
<dbReference type="Proteomes" id="UP000604825">
    <property type="component" value="Unassembled WGS sequence"/>
</dbReference>
<evidence type="ECO:0000313" key="4">
    <source>
        <dbReference type="EMBL" id="CAD6254244.1"/>
    </source>
</evidence>
<name>A0A811Q7P6_9POAL</name>
<dbReference type="InterPro" id="IPR023796">
    <property type="entry name" value="Serpin_dom"/>
</dbReference>
<feature type="region of interest" description="Disordered" evidence="2">
    <location>
        <begin position="188"/>
        <end position="219"/>
    </location>
</feature>
<evidence type="ECO:0000259" key="3">
    <source>
        <dbReference type="SMART" id="SM00093"/>
    </source>
</evidence>
<comment type="similarity">
    <text evidence="1">Belongs to the serpin family.</text>
</comment>
<dbReference type="SMART" id="SM00093">
    <property type="entry name" value="SERPIN"/>
    <property type="match status" value="1"/>
</dbReference>
<gene>
    <name evidence="4" type="ORF">NCGR_LOCUS37850</name>
</gene>
<dbReference type="InterPro" id="IPR036186">
    <property type="entry name" value="Serpin_sf"/>
</dbReference>
<dbReference type="Gene3D" id="2.30.39.10">
    <property type="entry name" value="Alpha-1-antitrypsin, domain 1"/>
    <property type="match status" value="1"/>
</dbReference>
<accession>A0A811Q7P6</accession>
<dbReference type="AlphaFoldDB" id="A0A811Q7P6"/>
<reference evidence="4" key="1">
    <citation type="submission" date="2020-10" db="EMBL/GenBank/DDBJ databases">
        <authorList>
            <person name="Han B."/>
            <person name="Lu T."/>
            <person name="Zhao Q."/>
            <person name="Huang X."/>
            <person name="Zhao Y."/>
        </authorList>
    </citation>
    <scope>NUCLEOTIDE SEQUENCE</scope>
</reference>
<dbReference type="OrthoDB" id="1063785at2759"/>
<evidence type="ECO:0000256" key="2">
    <source>
        <dbReference type="SAM" id="MobiDB-lite"/>
    </source>
</evidence>
<evidence type="ECO:0000313" key="5">
    <source>
        <dbReference type="Proteomes" id="UP000604825"/>
    </source>
</evidence>
<dbReference type="PANTHER" id="PTHR11461:SF379">
    <property type="entry name" value="SERPIN DOMAIN-CONTAINING PROTEIN"/>
    <property type="match status" value="1"/>
</dbReference>
<evidence type="ECO:0000256" key="1">
    <source>
        <dbReference type="RuleBase" id="RU000411"/>
    </source>
</evidence>
<dbReference type="InterPro" id="IPR042185">
    <property type="entry name" value="Serpin_sf_2"/>
</dbReference>
<keyword evidence="5" id="KW-1185">Reference proteome</keyword>
<dbReference type="SUPFAM" id="SSF56574">
    <property type="entry name" value="Serpins"/>
    <property type="match status" value="1"/>
</dbReference>
<protein>
    <recommendedName>
        <fullName evidence="3">Serpin domain-containing protein</fullName>
    </recommendedName>
</protein>
<dbReference type="PANTHER" id="PTHR11461">
    <property type="entry name" value="SERINE PROTEASE INHIBITOR, SERPIN"/>
    <property type="match status" value="1"/>
</dbReference>
<sequence>MTRKRRRSGKTARRSNAAGLTALALCFTRQLQLQAPAAVVAGEPAGGPSTAAANLVFSPVVTRSAETPATTSLRSPAAPRSAHSRTAGEGGWRDQRLFGCGDQQSQSHIDSILDPSSVDTLTTLVLCSAIYFKGRWEAPFAKAHTVVDKFYRLDGSTADVPFMCSVRSQFIAVRSGYKVLKLPYRSPAPAPAPRRKGSTTSESKPGPGDGDDDPAPKDSMCIFLPDEHDGLPGLVEKIASGPKFWHYRLPTLQVPVGAFRLPRFKLSVSSSVRQVLRHGMGIESVFVAGEADLADMAAKRDEDDAAVRCGRLP</sequence>
<dbReference type="GO" id="GO:0004867">
    <property type="term" value="F:serine-type endopeptidase inhibitor activity"/>
    <property type="evidence" value="ECO:0007669"/>
    <property type="project" value="InterPro"/>
</dbReference>
<proteinExistence type="inferred from homology"/>
<feature type="domain" description="Serpin" evidence="3">
    <location>
        <begin position="2"/>
        <end position="313"/>
    </location>
</feature>
<dbReference type="InterPro" id="IPR000215">
    <property type="entry name" value="Serpin_fam"/>
</dbReference>
<dbReference type="GO" id="GO:0005615">
    <property type="term" value="C:extracellular space"/>
    <property type="evidence" value="ECO:0007669"/>
    <property type="project" value="InterPro"/>
</dbReference>
<feature type="region of interest" description="Disordered" evidence="2">
    <location>
        <begin position="67"/>
        <end position="94"/>
    </location>
</feature>
<dbReference type="Pfam" id="PF00079">
    <property type="entry name" value="Serpin"/>
    <property type="match status" value="2"/>
</dbReference>
<dbReference type="EMBL" id="CAJGYO010000009">
    <property type="protein sequence ID" value="CAD6254244.1"/>
    <property type="molecule type" value="Genomic_DNA"/>
</dbReference>